<evidence type="ECO:0000313" key="5">
    <source>
        <dbReference type="Proteomes" id="UP000010816"/>
    </source>
</evidence>
<dbReference type="OrthoDB" id="9799672at2"/>
<organism evidence="4 5">
    <name type="scientific">Thioflavicoccus mobilis 8321</name>
    <dbReference type="NCBI Taxonomy" id="765912"/>
    <lineage>
        <taxon>Bacteria</taxon>
        <taxon>Pseudomonadati</taxon>
        <taxon>Pseudomonadota</taxon>
        <taxon>Gammaproteobacteria</taxon>
        <taxon>Chromatiales</taxon>
        <taxon>Chromatiaceae</taxon>
        <taxon>Thioflavicoccus</taxon>
    </lineage>
</organism>
<evidence type="ECO:0000256" key="3">
    <source>
        <dbReference type="ARBA" id="ARBA00022691"/>
    </source>
</evidence>
<dbReference type="PANTHER" id="PTHR10509">
    <property type="entry name" value="O-METHYLTRANSFERASE-RELATED"/>
    <property type="match status" value="1"/>
</dbReference>
<keyword evidence="2 4" id="KW-0808">Transferase</keyword>
<evidence type="ECO:0000256" key="1">
    <source>
        <dbReference type="ARBA" id="ARBA00022603"/>
    </source>
</evidence>
<keyword evidence="1 4" id="KW-0489">Methyltransferase</keyword>
<evidence type="ECO:0000256" key="2">
    <source>
        <dbReference type="ARBA" id="ARBA00022679"/>
    </source>
</evidence>
<sequence length="229" mass="25279">MPVQPSGSTSSNRTIPVDDRLHDYLVAHSVRESDVKRRLCETTAALERSRMQIAPEQGQFMALLVELTGARRIVEVGTFTGYSALCMAEVMLSDGRLICCDVSEEWTGIARRFWQEAGVDGRIDLRLAPALETLDTLLAEGDAGLFDMAFIDADKGNYARYFERCLELLRPGGLILIDNTLWHGAVADPQAEDADTQAIRALNDGLLRDERVTISLVPIGDGLTLARKR</sequence>
<gene>
    <name evidence="4" type="ORF">Thimo_0479</name>
</gene>
<dbReference type="AlphaFoldDB" id="L0GTK8"/>
<dbReference type="InterPro" id="IPR029063">
    <property type="entry name" value="SAM-dependent_MTases_sf"/>
</dbReference>
<protein>
    <submittedName>
        <fullName evidence="4">Putative O-methyltransferase</fullName>
    </submittedName>
</protein>
<dbReference type="HOGENOM" id="CLU_067676_5_1_6"/>
<dbReference type="GO" id="GO:0008171">
    <property type="term" value="F:O-methyltransferase activity"/>
    <property type="evidence" value="ECO:0007669"/>
    <property type="project" value="InterPro"/>
</dbReference>
<dbReference type="InterPro" id="IPR002935">
    <property type="entry name" value="SAM_O-MeTrfase"/>
</dbReference>
<proteinExistence type="predicted"/>
<keyword evidence="3" id="KW-0949">S-adenosyl-L-methionine</keyword>
<dbReference type="CDD" id="cd02440">
    <property type="entry name" value="AdoMet_MTases"/>
    <property type="match status" value="1"/>
</dbReference>
<reference evidence="4 5" key="1">
    <citation type="submission" date="2011-09" db="EMBL/GenBank/DDBJ databases">
        <title>Complete sequence of chromosome of Thioflavicoccus mobilis 8321.</title>
        <authorList>
            <consortium name="US DOE Joint Genome Institute"/>
            <person name="Lucas S."/>
            <person name="Han J."/>
            <person name="Lapidus A."/>
            <person name="Cheng J.-F."/>
            <person name="Goodwin L."/>
            <person name="Pitluck S."/>
            <person name="Peters L."/>
            <person name="Ovchinnikova G."/>
            <person name="Lu M."/>
            <person name="Detter J.C."/>
            <person name="Han C."/>
            <person name="Tapia R."/>
            <person name="Land M."/>
            <person name="Hauser L."/>
            <person name="Kyrpides N."/>
            <person name="Ivanova N."/>
            <person name="Pagani I."/>
            <person name="Vogl K."/>
            <person name="Liu Z."/>
            <person name="Imhoff J."/>
            <person name="Thiel V."/>
            <person name="Frigaard N.-U."/>
            <person name="Bryant D."/>
            <person name="Woyke T."/>
        </authorList>
    </citation>
    <scope>NUCLEOTIDE SEQUENCE [LARGE SCALE GENOMIC DNA]</scope>
    <source>
        <strain evidence="4 5">8321</strain>
    </source>
</reference>
<dbReference type="eggNOG" id="COG4122">
    <property type="taxonomic scope" value="Bacteria"/>
</dbReference>
<dbReference type="SUPFAM" id="SSF53335">
    <property type="entry name" value="S-adenosyl-L-methionine-dependent methyltransferases"/>
    <property type="match status" value="1"/>
</dbReference>
<dbReference type="KEGG" id="tmb:Thimo_0479"/>
<keyword evidence="5" id="KW-1185">Reference proteome</keyword>
<dbReference type="PATRIC" id="fig|765912.4.peg.463"/>
<dbReference type="PROSITE" id="PS51682">
    <property type="entry name" value="SAM_OMT_I"/>
    <property type="match status" value="1"/>
</dbReference>
<dbReference type="InterPro" id="IPR050362">
    <property type="entry name" value="Cation-dep_OMT"/>
</dbReference>
<name>L0GTK8_9GAMM</name>
<dbReference type="GO" id="GO:0008757">
    <property type="term" value="F:S-adenosylmethionine-dependent methyltransferase activity"/>
    <property type="evidence" value="ECO:0007669"/>
    <property type="project" value="TreeGrafter"/>
</dbReference>
<dbReference type="EMBL" id="CP003051">
    <property type="protein sequence ID" value="AGA89336.1"/>
    <property type="molecule type" value="Genomic_DNA"/>
</dbReference>
<dbReference type="STRING" id="765912.Thimo_0479"/>
<dbReference type="RefSeq" id="WP_015279484.1">
    <property type="nucleotide sequence ID" value="NC_019940.1"/>
</dbReference>
<evidence type="ECO:0000313" key="4">
    <source>
        <dbReference type="EMBL" id="AGA89336.1"/>
    </source>
</evidence>
<accession>L0GTK8</accession>
<dbReference type="Proteomes" id="UP000010816">
    <property type="component" value="Chromosome"/>
</dbReference>
<dbReference type="Pfam" id="PF01596">
    <property type="entry name" value="Methyltransf_3"/>
    <property type="match status" value="1"/>
</dbReference>
<dbReference type="GO" id="GO:0032259">
    <property type="term" value="P:methylation"/>
    <property type="evidence" value="ECO:0007669"/>
    <property type="project" value="UniProtKB-KW"/>
</dbReference>
<dbReference type="Gene3D" id="3.40.50.150">
    <property type="entry name" value="Vaccinia Virus protein VP39"/>
    <property type="match status" value="1"/>
</dbReference>
<dbReference type="PANTHER" id="PTHR10509:SF14">
    <property type="entry name" value="CAFFEOYL-COA O-METHYLTRANSFERASE 3-RELATED"/>
    <property type="match status" value="1"/>
</dbReference>